<accession>A0A5M6DAP3</accession>
<dbReference type="Gene3D" id="1.10.3680.10">
    <property type="entry name" value="TerB-like"/>
    <property type="match status" value="1"/>
</dbReference>
<comment type="caution">
    <text evidence="3">The sequence shown here is derived from an EMBL/GenBank/DDBJ whole genome shotgun (WGS) entry which is preliminary data.</text>
</comment>
<keyword evidence="4" id="KW-1185">Reference proteome</keyword>
<name>A0A5M6DAP3_9BACT</name>
<dbReference type="Pfam" id="PF17032">
    <property type="entry name" value="Zn_ribbon_15"/>
    <property type="match status" value="1"/>
</dbReference>
<dbReference type="RefSeq" id="WP_150076242.1">
    <property type="nucleotide sequence ID" value="NZ_VWOX01000004.1"/>
</dbReference>
<dbReference type="Proteomes" id="UP000324479">
    <property type="component" value="Unassembled WGS sequence"/>
</dbReference>
<gene>
    <name evidence="3" type="ORF">FYK55_09980</name>
</gene>
<sequence length="209" mass="24246">MILIGTMNLTRTRDTGQFYCPTCGEMQDYRLRSRRPFLTLYFIPVVPVGAAEMFVDCRGCRDKWDVSVLEMNQQQHEQVQLEQFHDEAFRATLLVVLADGTISEREIDALQSISGHLFGRRIDREELGEMCSIAQQNRIRAKNYVLTVSRRWNTAQRRTALQAMFLAATAEGTMGQHQTRLMTEMRDILEMTDREYQDAIDAALEWENL</sequence>
<evidence type="ECO:0000259" key="1">
    <source>
        <dbReference type="Pfam" id="PF05099"/>
    </source>
</evidence>
<dbReference type="AlphaFoldDB" id="A0A5M6DAP3"/>
<protein>
    <submittedName>
        <fullName evidence="3">Zinc-ribbon domain-containing protein</fullName>
    </submittedName>
</protein>
<dbReference type="SUPFAM" id="SSF158682">
    <property type="entry name" value="TerB-like"/>
    <property type="match status" value="1"/>
</dbReference>
<dbReference type="EMBL" id="VWOX01000004">
    <property type="protein sequence ID" value="KAA5544628.1"/>
    <property type="molecule type" value="Genomic_DNA"/>
</dbReference>
<reference evidence="3 4" key="1">
    <citation type="submission" date="2019-08" db="EMBL/GenBank/DDBJ databases">
        <authorList>
            <person name="Dhanesh K."/>
            <person name="Kumar G."/>
            <person name="Sasikala C."/>
            <person name="Venkata Ramana C."/>
        </authorList>
    </citation>
    <scope>NUCLEOTIDE SEQUENCE [LARGE SCALE GENOMIC DNA]</scope>
    <source>
        <strain evidence="3 4">JC645</strain>
    </source>
</reference>
<dbReference type="Pfam" id="PF05099">
    <property type="entry name" value="TerB"/>
    <property type="match status" value="1"/>
</dbReference>
<feature type="domain" description="Zinc-ribbon 15" evidence="2">
    <location>
        <begin position="19"/>
        <end position="63"/>
    </location>
</feature>
<evidence type="ECO:0000313" key="3">
    <source>
        <dbReference type="EMBL" id="KAA5544628.1"/>
    </source>
</evidence>
<feature type="domain" description="Co-chaperone DjlA N-terminal" evidence="1">
    <location>
        <begin position="92"/>
        <end position="199"/>
    </location>
</feature>
<dbReference type="InterPro" id="IPR007791">
    <property type="entry name" value="DjlA_N"/>
</dbReference>
<dbReference type="InterPro" id="IPR031493">
    <property type="entry name" value="Zinc_ribbon_15"/>
</dbReference>
<dbReference type="CDD" id="cd07177">
    <property type="entry name" value="terB_like"/>
    <property type="match status" value="1"/>
</dbReference>
<evidence type="ECO:0000259" key="2">
    <source>
        <dbReference type="Pfam" id="PF17032"/>
    </source>
</evidence>
<dbReference type="InterPro" id="IPR029024">
    <property type="entry name" value="TerB-like"/>
</dbReference>
<organism evidence="3 4">
    <name type="scientific">Roseiconus nitratireducens</name>
    <dbReference type="NCBI Taxonomy" id="2605748"/>
    <lineage>
        <taxon>Bacteria</taxon>
        <taxon>Pseudomonadati</taxon>
        <taxon>Planctomycetota</taxon>
        <taxon>Planctomycetia</taxon>
        <taxon>Pirellulales</taxon>
        <taxon>Pirellulaceae</taxon>
        <taxon>Roseiconus</taxon>
    </lineage>
</organism>
<evidence type="ECO:0000313" key="4">
    <source>
        <dbReference type="Proteomes" id="UP000324479"/>
    </source>
</evidence>
<proteinExistence type="predicted"/>